<dbReference type="EMBL" id="JAAOIW010000008">
    <property type="protein sequence ID" value="NHN32432.1"/>
    <property type="molecule type" value="Genomic_DNA"/>
</dbReference>
<dbReference type="RefSeq" id="WP_166152720.1">
    <property type="nucleotide sequence ID" value="NZ_JAAOIW010000008.1"/>
</dbReference>
<sequence>MPVGASLSGGRLSQEVAEASDVILIHANNLTRQEYYNMIKIARSWGLDKPIVWKNGSLVDTAYCDPFMVQNDITWIQLPWIMDAEDKEWVAKIFLVSGEQLERSVQL</sequence>
<dbReference type="Proteomes" id="UP001165962">
    <property type="component" value="Unassembled WGS sequence"/>
</dbReference>
<protein>
    <submittedName>
        <fullName evidence="1">Uncharacterized protein</fullName>
    </submittedName>
</protein>
<gene>
    <name evidence="1" type="ORF">G9U52_21555</name>
</gene>
<name>A0ABX0J8F7_9BACL</name>
<organism evidence="1 2">
    <name type="scientific">Paenibacillus agricola</name>
    <dbReference type="NCBI Taxonomy" id="2716264"/>
    <lineage>
        <taxon>Bacteria</taxon>
        <taxon>Bacillati</taxon>
        <taxon>Bacillota</taxon>
        <taxon>Bacilli</taxon>
        <taxon>Bacillales</taxon>
        <taxon>Paenibacillaceae</taxon>
        <taxon>Paenibacillus</taxon>
    </lineage>
</organism>
<evidence type="ECO:0000313" key="1">
    <source>
        <dbReference type="EMBL" id="NHN32432.1"/>
    </source>
</evidence>
<reference evidence="1" key="1">
    <citation type="submission" date="2020-03" db="EMBL/GenBank/DDBJ databases">
        <title>Draft sequencing of Paenibacilllus sp. S3N08.</title>
        <authorList>
            <person name="Kim D.-U."/>
        </authorList>
    </citation>
    <scope>NUCLEOTIDE SEQUENCE</scope>
    <source>
        <strain evidence="1">S3N08</strain>
    </source>
</reference>
<proteinExistence type="predicted"/>
<accession>A0ABX0J8F7</accession>
<keyword evidence="2" id="KW-1185">Reference proteome</keyword>
<evidence type="ECO:0000313" key="2">
    <source>
        <dbReference type="Proteomes" id="UP001165962"/>
    </source>
</evidence>
<comment type="caution">
    <text evidence="1">The sequence shown here is derived from an EMBL/GenBank/DDBJ whole genome shotgun (WGS) entry which is preliminary data.</text>
</comment>